<proteinExistence type="predicted"/>
<keyword evidence="2" id="KW-0677">Repeat</keyword>
<dbReference type="Pfam" id="PF13905">
    <property type="entry name" value="Thioredoxin_8"/>
    <property type="match status" value="1"/>
</dbReference>
<dbReference type="InterPro" id="IPR012336">
    <property type="entry name" value="Thioredoxin-like_fold"/>
</dbReference>
<dbReference type="InterPro" id="IPR052259">
    <property type="entry name" value="Nucleoredoxin-like"/>
</dbReference>
<reference evidence="8 9" key="1">
    <citation type="journal article" date="2020" name="Mol. Plant">
        <title>The Chromosome-Based Rubber Tree Genome Provides New Insights into Spurge Genome Evolution and Rubber Biosynthesis.</title>
        <authorList>
            <person name="Liu J."/>
            <person name="Shi C."/>
            <person name="Shi C.C."/>
            <person name="Li W."/>
            <person name="Zhang Q.J."/>
            <person name="Zhang Y."/>
            <person name="Li K."/>
            <person name="Lu H.F."/>
            <person name="Shi C."/>
            <person name="Zhu S.T."/>
            <person name="Xiao Z.Y."/>
            <person name="Nan H."/>
            <person name="Yue Y."/>
            <person name="Zhu X.G."/>
            <person name="Wu Y."/>
            <person name="Hong X.N."/>
            <person name="Fan G.Y."/>
            <person name="Tong Y."/>
            <person name="Zhang D."/>
            <person name="Mao C.L."/>
            <person name="Liu Y.L."/>
            <person name="Hao S.J."/>
            <person name="Liu W.Q."/>
            <person name="Lv M.Q."/>
            <person name="Zhang H.B."/>
            <person name="Liu Y."/>
            <person name="Hu-Tang G.R."/>
            <person name="Wang J.P."/>
            <person name="Wang J.H."/>
            <person name="Sun Y.H."/>
            <person name="Ni S.B."/>
            <person name="Chen W.B."/>
            <person name="Zhang X.C."/>
            <person name="Jiao Y.N."/>
            <person name="Eichler E.E."/>
            <person name="Li G.H."/>
            <person name="Liu X."/>
            <person name="Gao L.Z."/>
        </authorList>
    </citation>
    <scope>NUCLEOTIDE SEQUENCE [LARGE SCALE GENOMIC DNA]</scope>
    <source>
        <strain evidence="9">cv. GT1</strain>
        <tissue evidence="8">Leaf</tissue>
    </source>
</reference>
<keyword evidence="4" id="KW-0520">NAD</keyword>
<dbReference type="PANTHER" id="PTHR13871:SF7">
    <property type="entry name" value="NUCLEOREDOXIN 2-RELATED"/>
    <property type="match status" value="1"/>
</dbReference>
<comment type="caution">
    <text evidence="8">The sequence shown here is derived from an EMBL/GenBank/DDBJ whole genome shotgun (WGS) entry which is preliminary data.</text>
</comment>
<dbReference type="AlphaFoldDB" id="A0A6A6LD21"/>
<dbReference type="EC" id="1.8.1.8" evidence="1"/>
<dbReference type="PANTHER" id="PTHR13871">
    <property type="entry name" value="THIOREDOXIN"/>
    <property type="match status" value="1"/>
</dbReference>
<evidence type="ECO:0000256" key="2">
    <source>
        <dbReference type="ARBA" id="ARBA00022737"/>
    </source>
</evidence>
<comment type="catalytic activity">
    <reaction evidence="6">
        <text>[protein]-dithiol + NADP(+) = [protein]-disulfide + NADPH + H(+)</text>
        <dbReference type="Rhea" id="RHEA:18753"/>
        <dbReference type="Rhea" id="RHEA-COMP:10593"/>
        <dbReference type="Rhea" id="RHEA-COMP:10594"/>
        <dbReference type="ChEBI" id="CHEBI:15378"/>
        <dbReference type="ChEBI" id="CHEBI:29950"/>
        <dbReference type="ChEBI" id="CHEBI:50058"/>
        <dbReference type="ChEBI" id="CHEBI:57783"/>
        <dbReference type="ChEBI" id="CHEBI:58349"/>
        <dbReference type="EC" id="1.8.1.8"/>
    </reaction>
</comment>
<comment type="catalytic activity">
    <reaction evidence="5">
        <text>[protein]-dithiol + NAD(+) = [protein]-disulfide + NADH + H(+)</text>
        <dbReference type="Rhea" id="RHEA:18749"/>
        <dbReference type="Rhea" id="RHEA-COMP:10593"/>
        <dbReference type="Rhea" id="RHEA-COMP:10594"/>
        <dbReference type="ChEBI" id="CHEBI:15378"/>
        <dbReference type="ChEBI" id="CHEBI:29950"/>
        <dbReference type="ChEBI" id="CHEBI:50058"/>
        <dbReference type="ChEBI" id="CHEBI:57540"/>
        <dbReference type="ChEBI" id="CHEBI:57945"/>
        <dbReference type="EC" id="1.8.1.8"/>
    </reaction>
</comment>
<evidence type="ECO:0000256" key="5">
    <source>
        <dbReference type="ARBA" id="ARBA00047388"/>
    </source>
</evidence>
<gene>
    <name evidence="8" type="ORF">GH714_006875</name>
</gene>
<accession>A0A6A6LD21</accession>
<organism evidence="8 9">
    <name type="scientific">Hevea brasiliensis</name>
    <name type="common">Para rubber tree</name>
    <name type="synonym">Siphonia brasiliensis</name>
    <dbReference type="NCBI Taxonomy" id="3981"/>
    <lineage>
        <taxon>Eukaryota</taxon>
        <taxon>Viridiplantae</taxon>
        <taxon>Streptophyta</taxon>
        <taxon>Embryophyta</taxon>
        <taxon>Tracheophyta</taxon>
        <taxon>Spermatophyta</taxon>
        <taxon>Magnoliopsida</taxon>
        <taxon>eudicotyledons</taxon>
        <taxon>Gunneridae</taxon>
        <taxon>Pentapetalae</taxon>
        <taxon>rosids</taxon>
        <taxon>fabids</taxon>
        <taxon>Malpighiales</taxon>
        <taxon>Euphorbiaceae</taxon>
        <taxon>Crotonoideae</taxon>
        <taxon>Micrandreae</taxon>
        <taxon>Hevea</taxon>
    </lineage>
</organism>
<dbReference type="EMBL" id="JAAGAX010000011">
    <property type="protein sequence ID" value="KAF2297993.1"/>
    <property type="molecule type" value="Genomic_DNA"/>
</dbReference>
<dbReference type="Proteomes" id="UP000467840">
    <property type="component" value="Chromosome 1"/>
</dbReference>
<evidence type="ECO:0000256" key="3">
    <source>
        <dbReference type="ARBA" id="ARBA00023002"/>
    </source>
</evidence>
<keyword evidence="9" id="KW-1185">Reference proteome</keyword>
<evidence type="ECO:0000259" key="7">
    <source>
        <dbReference type="Pfam" id="PF13905"/>
    </source>
</evidence>
<evidence type="ECO:0000256" key="4">
    <source>
        <dbReference type="ARBA" id="ARBA00023027"/>
    </source>
</evidence>
<keyword evidence="3" id="KW-0560">Oxidoreductase</keyword>
<evidence type="ECO:0000313" key="9">
    <source>
        <dbReference type="Proteomes" id="UP000467840"/>
    </source>
</evidence>
<dbReference type="GO" id="GO:0047134">
    <property type="term" value="F:protein-disulfide reductase [NAD(P)H] activity"/>
    <property type="evidence" value="ECO:0007669"/>
    <property type="project" value="UniProtKB-EC"/>
</dbReference>
<feature type="domain" description="Thioredoxin-like fold" evidence="7">
    <location>
        <begin position="8"/>
        <end position="67"/>
    </location>
</feature>
<evidence type="ECO:0000256" key="6">
    <source>
        <dbReference type="ARBA" id="ARBA00047804"/>
    </source>
</evidence>
<dbReference type="Gene3D" id="3.40.30.10">
    <property type="entry name" value="Glutaredoxin"/>
    <property type="match status" value="1"/>
</dbReference>
<dbReference type="SUPFAM" id="SSF52833">
    <property type="entry name" value="Thioredoxin-like"/>
    <property type="match status" value="1"/>
</dbReference>
<name>A0A6A6LD21_HEVBR</name>
<protein>
    <recommendedName>
        <fullName evidence="1">protein-disulfide reductase</fullName>
        <ecNumber evidence="1">1.8.1.8</ecNumber>
    </recommendedName>
</protein>
<evidence type="ECO:0000313" key="8">
    <source>
        <dbReference type="EMBL" id="KAF2297993.1"/>
    </source>
</evidence>
<sequence length="138" mass="15513">MLTPNDNDEDFEIVFVSSDCDQPGFDSYFNTMPWLALPFGDPAIKSLTKHFDGQGIPCLITLGPDGKTITKHGRSLINLYQENAYPFTEAKVDLLGKQMDEEAKNLPISEYHASALNWGYEVHPKCVRPVDFGSMLER</sequence>
<evidence type="ECO:0000256" key="1">
    <source>
        <dbReference type="ARBA" id="ARBA00012612"/>
    </source>
</evidence>
<dbReference type="InterPro" id="IPR036249">
    <property type="entry name" value="Thioredoxin-like_sf"/>
</dbReference>